<dbReference type="EMBL" id="LDJH01000017">
    <property type="protein sequence ID" value="KRG57101.1"/>
    <property type="molecule type" value="Genomic_DNA"/>
</dbReference>
<comment type="caution">
    <text evidence="2">The sequence shown here is derived from an EMBL/GenBank/DDBJ whole genome shotgun (WGS) entry which is preliminary data.</text>
</comment>
<feature type="transmembrane region" description="Helical" evidence="1">
    <location>
        <begin position="198"/>
        <end position="219"/>
    </location>
</feature>
<keyword evidence="4" id="KW-1185">Reference proteome</keyword>
<dbReference type="EMBL" id="JACIUV010000001">
    <property type="protein sequence ID" value="MBB1115769.1"/>
    <property type="molecule type" value="Genomic_DNA"/>
</dbReference>
<evidence type="ECO:0000313" key="3">
    <source>
        <dbReference type="EMBL" id="MBB1115769.1"/>
    </source>
</evidence>
<dbReference type="GO" id="GO:0005886">
    <property type="term" value="C:plasma membrane"/>
    <property type="evidence" value="ECO:0007669"/>
    <property type="project" value="TreeGrafter"/>
</dbReference>
<dbReference type="AlphaFoldDB" id="A0A0R0BIG3"/>
<accession>A0A7W3UXQ9</accession>
<feature type="transmembrane region" description="Helical" evidence="1">
    <location>
        <begin position="65"/>
        <end position="96"/>
    </location>
</feature>
<feature type="transmembrane region" description="Helical" evidence="1">
    <location>
        <begin position="23"/>
        <end position="45"/>
    </location>
</feature>
<protein>
    <submittedName>
        <fullName evidence="2">Phosphatidate cytidylyltransferase</fullName>
    </submittedName>
</protein>
<evidence type="ECO:0000313" key="5">
    <source>
        <dbReference type="Proteomes" id="UP000550609"/>
    </source>
</evidence>
<feature type="transmembrane region" description="Helical" evidence="1">
    <location>
        <begin position="108"/>
        <end position="127"/>
    </location>
</feature>
<dbReference type="PANTHER" id="PTHR43535:SF1">
    <property type="entry name" value="PHOSPHATIDATE CYTIDYLYLTRANSFERASE"/>
    <property type="match status" value="1"/>
</dbReference>
<gene>
    <name evidence="2" type="ORF">ABB25_10695</name>
    <name evidence="3" type="ORF">H4O09_01635</name>
</gene>
<dbReference type="Proteomes" id="UP000550609">
    <property type="component" value="Unassembled WGS sequence"/>
</dbReference>
<dbReference type="GO" id="GO:0016779">
    <property type="term" value="F:nucleotidyltransferase activity"/>
    <property type="evidence" value="ECO:0007669"/>
    <property type="project" value="UniProtKB-KW"/>
</dbReference>
<evidence type="ECO:0000313" key="2">
    <source>
        <dbReference type="EMBL" id="KRG57101.1"/>
    </source>
</evidence>
<feature type="transmembrane region" description="Helical" evidence="1">
    <location>
        <begin position="264"/>
        <end position="287"/>
    </location>
</feature>
<reference evidence="3 5" key="2">
    <citation type="submission" date="2020-08" db="EMBL/GenBank/DDBJ databases">
        <title>Stenotrophomonas sp. W1S232.</title>
        <authorList>
            <person name="Deng Y."/>
        </authorList>
    </citation>
    <scope>NUCLEOTIDE SEQUENCE [LARGE SCALE GENOMIC DNA]</scope>
    <source>
        <strain evidence="3 5">W1S232</strain>
    </source>
</reference>
<name>A0A0R0BIG3_9GAMM</name>
<evidence type="ECO:0000256" key="1">
    <source>
        <dbReference type="SAM" id="Phobius"/>
    </source>
</evidence>
<dbReference type="STRING" id="266128.ABB25_10695"/>
<dbReference type="Proteomes" id="UP000051254">
    <property type="component" value="Unassembled WGS sequence"/>
</dbReference>
<accession>A0A0R0BIG3</accession>
<dbReference type="GO" id="GO:0009273">
    <property type="term" value="P:peptidoglycan-based cell wall biogenesis"/>
    <property type="evidence" value="ECO:0007669"/>
    <property type="project" value="TreeGrafter"/>
</dbReference>
<reference evidence="2 4" key="1">
    <citation type="submission" date="2015-05" db="EMBL/GenBank/DDBJ databases">
        <title>Genome sequencing and analysis of members of genus Stenotrophomonas.</title>
        <authorList>
            <person name="Patil P.P."/>
            <person name="Midha S."/>
            <person name="Patil P.B."/>
        </authorList>
    </citation>
    <scope>NUCLEOTIDE SEQUENCE [LARGE SCALE GENOMIC DNA]</scope>
    <source>
        <strain evidence="2 4">DSM 17805</strain>
    </source>
</reference>
<dbReference type="Pfam" id="PF01148">
    <property type="entry name" value="CTP_transf_1"/>
    <property type="match status" value="1"/>
</dbReference>
<dbReference type="OrthoDB" id="9799199at2"/>
<keyword evidence="1" id="KW-0472">Membrane</keyword>
<dbReference type="RefSeq" id="WP_057666617.1">
    <property type="nucleotide sequence ID" value="NZ_JACIUV010000001.1"/>
</dbReference>
<proteinExistence type="predicted"/>
<keyword evidence="2" id="KW-0548">Nucleotidyltransferase</keyword>
<sequence length="333" mass="36724">MNSLLIPVSADLATRSVGQQSSLLFAGIGAVLVLATLVAEMLSWRQRRRGQPSAVIANLVARIRAWWVMVIVVGLALLFGRAGVIVLFALISLLALREFITLAPTRSGDYYALLAAFYLVLPWQYYLVWIDWYGLYTLLIPVYAFLFLPILATIGGDTTHYLERTAKVQWGLMICVFCLSHVPLLLNLQVPGHDPARNLLLFAFLVIVVQSSDVLQYIWGKLLGRHLIAPKLSPSKTVEGFVGGVLSASVLGAGLWWITPFTPLQAFALSLLITLMGFWGGLVMSAIKRDRGIKDWGHLIEGHGGVLDRLDSVCFAAPVFFHVVRYYWKAGGG</sequence>
<keyword evidence="2" id="KW-0808">Transferase</keyword>
<organism evidence="2 4">
    <name type="scientific">Stenotrophomonas koreensis</name>
    <dbReference type="NCBI Taxonomy" id="266128"/>
    <lineage>
        <taxon>Bacteria</taxon>
        <taxon>Pseudomonadati</taxon>
        <taxon>Pseudomonadota</taxon>
        <taxon>Gammaproteobacteria</taxon>
        <taxon>Lysobacterales</taxon>
        <taxon>Lysobacteraceae</taxon>
        <taxon>Stenotrophomonas</taxon>
    </lineage>
</organism>
<dbReference type="PANTHER" id="PTHR43535">
    <property type="entry name" value="PHOSPHATIDATE CYTIDYLYLTRANSFERASE"/>
    <property type="match status" value="1"/>
</dbReference>
<keyword evidence="1" id="KW-1133">Transmembrane helix</keyword>
<keyword evidence="1" id="KW-0812">Transmembrane</keyword>
<dbReference type="PATRIC" id="fig|266128.3.peg.1014"/>
<feature type="transmembrane region" description="Helical" evidence="1">
    <location>
        <begin position="133"/>
        <end position="156"/>
    </location>
</feature>
<evidence type="ECO:0000313" key="4">
    <source>
        <dbReference type="Proteomes" id="UP000051254"/>
    </source>
</evidence>
<feature type="transmembrane region" description="Helical" evidence="1">
    <location>
        <begin position="168"/>
        <end position="186"/>
    </location>
</feature>